<feature type="domain" description="DDH" evidence="1">
    <location>
        <begin position="30"/>
        <end position="177"/>
    </location>
</feature>
<protein>
    <recommendedName>
        <fullName evidence="1">DDH domain-containing protein</fullName>
    </recommendedName>
</protein>
<gene>
    <name evidence="2" type="ORF">G3M70_02630</name>
</gene>
<dbReference type="PANTHER" id="PTHR47618:SF1">
    <property type="entry name" value="BIFUNCTIONAL OLIGORIBONUCLEASE AND PAP PHOSPHATASE NRNA"/>
    <property type="match status" value="1"/>
</dbReference>
<evidence type="ECO:0000313" key="2">
    <source>
        <dbReference type="EMBL" id="QPJ60841.1"/>
    </source>
</evidence>
<sequence>MISKLAVSSEAWGPALSQSASFLRGHSGFVFCGYPDADALGSMLSLALYLKELGKRVYIVWPGPLIGKTDFLEDILRHNRVPLLGTAERIREYSEKVDALVVCDTANRKLVPLYKELKQHILAKETPVLEIDHHFGTDSEPVHPDGLHLFREANSTTEIAAEVLEAYAKADSEAPDPFKRRNILVSLLTGLIADTGGGNVSIRPEDYDFWVKRLGDRLTEKTRRGRVDTDQDVPHFSSPEDIKEFLVKLSDSERQGVERLQEEIVHENGVGVLNLLDATRSRVEASLQLSAAAWAQILETMANAIPEVAGRVGMVYFHDKTAEGEDCYFIKLRRAQESAIDLRETESDIRSAFEDGAVLGGGGHPNAVSYRVRLIPEDQFLKSVEKLTKTLRESF</sequence>
<dbReference type="EMBL" id="CP048685">
    <property type="protein sequence ID" value="QPJ60841.1"/>
    <property type="molecule type" value="Genomic_DNA"/>
</dbReference>
<dbReference type="Gene3D" id="3.90.1640.10">
    <property type="entry name" value="inorganic pyrophosphatase (n-terminal core)"/>
    <property type="match status" value="1"/>
</dbReference>
<proteinExistence type="predicted"/>
<name>A0A7T0FZI4_9BACT</name>
<organism evidence="2 3">
    <name type="scientific">Candidatus Nitronauta litoralis</name>
    <dbReference type="NCBI Taxonomy" id="2705533"/>
    <lineage>
        <taxon>Bacteria</taxon>
        <taxon>Pseudomonadati</taxon>
        <taxon>Nitrospinota/Tectimicrobiota group</taxon>
        <taxon>Nitrospinota</taxon>
        <taxon>Nitrospinia</taxon>
        <taxon>Nitrospinales</taxon>
        <taxon>Nitrospinaceae</taxon>
        <taxon>Candidatus Nitronauta</taxon>
    </lineage>
</organism>
<dbReference type="Proteomes" id="UP000594688">
    <property type="component" value="Chromosome"/>
</dbReference>
<evidence type="ECO:0000259" key="1">
    <source>
        <dbReference type="Pfam" id="PF01368"/>
    </source>
</evidence>
<dbReference type="Pfam" id="PF01368">
    <property type="entry name" value="DHH"/>
    <property type="match status" value="1"/>
</dbReference>
<reference evidence="2 3" key="1">
    <citation type="submission" date="2020-02" db="EMBL/GenBank/DDBJ databases">
        <title>Genomic and physiological characterization of two novel Nitrospinaceae genera.</title>
        <authorList>
            <person name="Mueller A.J."/>
            <person name="Jung M.-Y."/>
            <person name="Strachan C.R."/>
            <person name="Herbold C.W."/>
            <person name="Kirkegaard R.H."/>
            <person name="Daims H."/>
        </authorList>
    </citation>
    <scope>NUCLEOTIDE SEQUENCE [LARGE SCALE GENOMIC DNA]</scope>
    <source>
        <strain evidence="2">EB</strain>
    </source>
</reference>
<accession>A0A7T0FZI4</accession>
<dbReference type="AlphaFoldDB" id="A0A7T0FZI4"/>
<dbReference type="InterPro" id="IPR038763">
    <property type="entry name" value="DHH_sf"/>
</dbReference>
<dbReference type="SUPFAM" id="SSF64182">
    <property type="entry name" value="DHH phosphoesterases"/>
    <property type="match status" value="1"/>
</dbReference>
<dbReference type="PANTHER" id="PTHR47618">
    <property type="entry name" value="BIFUNCTIONAL OLIGORIBONUCLEASE AND PAP PHOSPHATASE NRNA"/>
    <property type="match status" value="1"/>
</dbReference>
<dbReference type="InterPro" id="IPR001667">
    <property type="entry name" value="DDH_dom"/>
</dbReference>
<dbReference type="InterPro" id="IPR051319">
    <property type="entry name" value="Oligoribo/pAp-PDE_c-di-AMP_PDE"/>
</dbReference>
<dbReference type="KEGG" id="nli:G3M70_02630"/>
<evidence type="ECO:0000313" key="3">
    <source>
        <dbReference type="Proteomes" id="UP000594688"/>
    </source>
</evidence>